<keyword evidence="3" id="KW-1185">Reference proteome</keyword>
<evidence type="ECO:0000256" key="1">
    <source>
        <dbReference type="SAM" id="MobiDB-lite"/>
    </source>
</evidence>
<proteinExistence type="predicted"/>
<feature type="region of interest" description="Disordered" evidence="1">
    <location>
        <begin position="115"/>
        <end position="147"/>
    </location>
</feature>
<organism evidence="2 3">
    <name type="scientific">Aristolochia fimbriata</name>
    <name type="common">White veined hardy Dutchman's pipe vine</name>
    <dbReference type="NCBI Taxonomy" id="158543"/>
    <lineage>
        <taxon>Eukaryota</taxon>
        <taxon>Viridiplantae</taxon>
        <taxon>Streptophyta</taxon>
        <taxon>Embryophyta</taxon>
        <taxon>Tracheophyta</taxon>
        <taxon>Spermatophyta</taxon>
        <taxon>Magnoliopsida</taxon>
        <taxon>Magnoliidae</taxon>
        <taxon>Piperales</taxon>
        <taxon>Aristolochiaceae</taxon>
        <taxon>Aristolochia</taxon>
    </lineage>
</organism>
<evidence type="ECO:0000313" key="2">
    <source>
        <dbReference type="EMBL" id="KAG9450604.1"/>
    </source>
</evidence>
<dbReference type="AlphaFoldDB" id="A0AAV7EPS2"/>
<dbReference type="EMBL" id="JAINDJ010000004">
    <property type="protein sequence ID" value="KAG9450604.1"/>
    <property type="molecule type" value="Genomic_DNA"/>
</dbReference>
<gene>
    <name evidence="2" type="ORF">H6P81_010569</name>
</gene>
<comment type="caution">
    <text evidence="2">The sequence shown here is derived from an EMBL/GenBank/DDBJ whole genome shotgun (WGS) entry which is preliminary data.</text>
</comment>
<dbReference type="PANTHER" id="PTHR33265:SF10">
    <property type="entry name" value="OS01G0133200 PROTEIN"/>
    <property type="match status" value="1"/>
</dbReference>
<dbReference type="Proteomes" id="UP000825729">
    <property type="component" value="Unassembled WGS sequence"/>
</dbReference>
<protein>
    <recommendedName>
        <fullName evidence="4">Cotton fiber protein</fullName>
    </recommendedName>
</protein>
<name>A0AAV7EPS2_ARIFI</name>
<dbReference type="Pfam" id="PF05553">
    <property type="entry name" value="DUF761"/>
    <property type="match status" value="1"/>
</dbReference>
<accession>A0AAV7EPS2</accession>
<dbReference type="PANTHER" id="PTHR33265">
    <property type="entry name" value="AVR9/CF-9 RAPIDLY ELICITED PROTEIN-RELATED"/>
    <property type="match status" value="1"/>
</dbReference>
<sequence length="172" mass="20445">MLQKSRLKYPAGMSQKRPPIFRKAWDLIALSIPIDKLQKPIKQNLLTFKRARKNKRKLLKYYEYAFIEEFQFSPSSTPLFRRYKRQLKKTSAWSLSSMLLLCHCSRAPTIEAFQSLDDDDSTDPIVENDFPREPESTYSSDESESVDRRAERFIARFYEDMRMQRQASLMLK</sequence>
<dbReference type="InterPro" id="IPR008480">
    <property type="entry name" value="DUF761_pln"/>
</dbReference>
<evidence type="ECO:0000313" key="3">
    <source>
        <dbReference type="Proteomes" id="UP000825729"/>
    </source>
</evidence>
<reference evidence="2 3" key="1">
    <citation type="submission" date="2021-07" db="EMBL/GenBank/DDBJ databases">
        <title>The Aristolochia fimbriata genome: insights into angiosperm evolution, floral development and chemical biosynthesis.</title>
        <authorList>
            <person name="Jiao Y."/>
        </authorList>
    </citation>
    <scope>NUCLEOTIDE SEQUENCE [LARGE SCALE GENOMIC DNA]</scope>
    <source>
        <strain evidence="2">IBCAS-2021</strain>
        <tissue evidence="2">Leaf</tissue>
    </source>
</reference>
<evidence type="ECO:0008006" key="4">
    <source>
        <dbReference type="Google" id="ProtNLM"/>
    </source>
</evidence>